<protein>
    <recommendedName>
        <fullName evidence="4">Rad60/SUMO-like domain-containing protein</fullName>
    </recommendedName>
</protein>
<gene>
    <name evidence="2" type="ORF">NLI96_g1448</name>
</gene>
<feature type="region of interest" description="Disordered" evidence="1">
    <location>
        <begin position="68"/>
        <end position="173"/>
    </location>
</feature>
<feature type="compositionally biased region" description="Basic and acidic residues" evidence="1">
    <location>
        <begin position="68"/>
        <end position="82"/>
    </location>
</feature>
<dbReference type="AlphaFoldDB" id="A0AAD5VCK0"/>
<evidence type="ECO:0000313" key="2">
    <source>
        <dbReference type="EMBL" id="KAJ3490449.1"/>
    </source>
</evidence>
<sequence>MSTRPKPRPKPRPRPPKVHQTPPPSSPPTSSPTSSRPPQNTSTDDYEDNLFTRNAGRARWRKLEALERAKDLEQAKHSRESGSENGEDSDSSPPAAKRKKGSAPKNKNTIGFDWARKLSSEILISSDEEEDPILQNIENSKSSTKRPQRGADRDAKRGRSRSRSITPPPPVSAECAALMRARVKKYINPKPRTPSPALSADESVDSITLDPELAKIAREVQSERRRQQSMGPESRGGTPLQEGGPENVILKIKWVPHPLDDAALPQAWTFRVKRHDAFKQLYEEVAEQASILCDELIITLDGKRVFPFASPHGLDIWAEADLEASKVSTYDYIRSQRHLSPSTMEAGSSAAFLQTPLSTIAESQPSQFSEIGDDGQKFKLIVRSTATKDDVSLTVRPTTKCGAIVKAYLKAMGLTQDYPGDPPMKKGGRGEKDRVPAVQVDGDTLGPNVEIGGADLEDGDQIDIVGL</sequence>
<accession>A0AAD5VCK0</accession>
<name>A0AAD5VCK0_9APHY</name>
<feature type="compositionally biased region" description="Basic residues" evidence="1">
    <location>
        <begin position="1"/>
        <end position="17"/>
    </location>
</feature>
<evidence type="ECO:0000256" key="1">
    <source>
        <dbReference type="SAM" id="MobiDB-lite"/>
    </source>
</evidence>
<feature type="region of interest" description="Disordered" evidence="1">
    <location>
        <begin position="1"/>
        <end position="53"/>
    </location>
</feature>
<comment type="caution">
    <text evidence="2">The sequence shown here is derived from an EMBL/GenBank/DDBJ whole genome shotgun (WGS) entry which is preliminary data.</text>
</comment>
<evidence type="ECO:0008006" key="4">
    <source>
        <dbReference type="Google" id="ProtNLM"/>
    </source>
</evidence>
<dbReference type="EMBL" id="JANAWD010000028">
    <property type="protein sequence ID" value="KAJ3490449.1"/>
    <property type="molecule type" value="Genomic_DNA"/>
</dbReference>
<dbReference type="Gene3D" id="3.10.20.90">
    <property type="entry name" value="Phosphatidylinositol 3-kinase Catalytic Subunit, Chain A, domain 1"/>
    <property type="match status" value="1"/>
</dbReference>
<proteinExistence type="predicted"/>
<feature type="region of interest" description="Disordered" evidence="1">
    <location>
        <begin position="416"/>
        <end position="460"/>
    </location>
</feature>
<dbReference type="Proteomes" id="UP001212997">
    <property type="component" value="Unassembled WGS sequence"/>
</dbReference>
<keyword evidence="3" id="KW-1185">Reference proteome</keyword>
<organism evidence="2 3">
    <name type="scientific">Meripilus lineatus</name>
    <dbReference type="NCBI Taxonomy" id="2056292"/>
    <lineage>
        <taxon>Eukaryota</taxon>
        <taxon>Fungi</taxon>
        <taxon>Dikarya</taxon>
        <taxon>Basidiomycota</taxon>
        <taxon>Agaricomycotina</taxon>
        <taxon>Agaricomycetes</taxon>
        <taxon>Polyporales</taxon>
        <taxon>Meripilaceae</taxon>
        <taxon>Meripilus</taxon>
    </lineage>
</organism>
<feature type="compositionally biased region" description="Low complexity" evidence="1">
    <location>
        <begin position="31"/>
        <end position="43"/>
    </location>
</feature>
<feature type="compositionally biased region" description="Pro residues" evidence="1">
    <location>
        <begin position="21"/>
        <end position="30"/>
    </location>
</feature>
<feature type="region of interest" description="Disordered" evidence="1">
    <location>
        <begin position="220"/>
        <end position="244"/>
    </location>
</feature>
<reference evidence="2" key="1">
    <citation type="submission" date="2022-07" db="EMBL/GenBank/DDBJ databases">
        <title>Genome Sequence of Physisporinus lineatus.</title>
        <authorList>
            <person name="Buettner E."/>
        </authorList>
    </citation>
    <scope>NUCLEOTIDE SEQUENCE</scope>
    <source>
        <strain evidence="2">VT162</strain>
    </source>
</reference>
<evidence type="ECO:0000313" key="3">
    <source>
        <dbReference type="Proteomes" id="UP001212997"/>
    </source>
</evidence>